<gene>
    <name evidence="1" type="ORF">M0811_09137</name>
</gene>
<evidence type="ECO:0000313" key="1">
    <source>
        <dbReference type="EMBL" id="KAJ5072925.1"/>
    </source>
</evidence>
<dbReference type="Proteomes" id="UP001149090">
    <property type="component" value="Unassembled WGS sequence"/>
</dbReference>
<name>A0A9Q0LI77_ANAIG</name>
<comment type="caution">
    <text evidence="1">The sequence shown here is derived from an EMBL/GenBank/DDBJ whole genome shotgun (WGS) entry which is preliminary data.</text>
</comment>
<evidence type="ECO:0000313" key="2">
    <source>
        <dbReference type="Proteomes" id="UP001149090"/>
    </source>
</evidence>
<reference evidence="1" key="1">
    <citation type="submission" date="2022-10" db="EMBL/GenBank/DDBJ databases">
        <title>Novel sulphate-reducing endosymbionts in the free-living metamonad Anaeramoeba.</title>
        <authorList>
            <person name="Jerlstrom-Hultqvist J."/>
            <person name="Cepicka I."/>
            <person name="Gallot-Lavallee L."/>
            <person name="Salas-Leiva D."/>
            <person name="Curtis B.A."/>
            <person name="Zahonova K."/>
            <person name="Pipaliya S."/>
            <person name="Dacks J."/>
            <person name="Roger A.J."/>
        </authorList>
    </citation>
    <scope>NUCLEOTIDE SEQUENCE</scope>
    <source>
        <strain evidence="1">BMAN</strain>
    </source>
</reference>
<accession>A0A9Q0LI77</accession>
<sequence length="816" mass="98841">MGLKFIENEIQYLGEKRRKEAFKNIKHIVEEIFKYINYWDKLPKYNWISTFFSFFTFPKDYKEFFEEEWQNNQILQYLNNLFNMLNELDILNTEPINDFKDFFSTKSKSIISKLFKPLYELLKTETYKKFLMKMNHFSNFDEFNSVFRFIKVQERTQDYISKKYFNNFREQIDLIVKSEKEAREHQRFSFEESFSHSQKIEDLLSKIYLKNEDEKEKMDQSLNFSSKEEEIFFLKFQDKFQIPNFYTWNQELNKVYEKFPQISIFSMDQFHSIMKFYFSHQKTIKDKLINLFHSINPVLQIKSIEKFKIEQNEDFNLMEFVQKLSKLISLKKSIKKRVIKLDKEDMEEIEINLQKKSTQEKSVFFYRLENETQVYDIATYFYFMHCGYFPLKENVLICNQKNTKESDIINFFNIYQFYSKNLKSKTFPDFLFSIFHPQRLSRECTNILIQKIKEFSYETKFPLVIFFYENEVGDFDLVKHFPEYLISRQIEKIPKQSIKSIFQKKSQIDKKNILVFTSSVAGNGKTYNIRRTFYKNYSKADYFHINLAKGNTSEILEKMDLILQNHNKEKEASHFIHIGLPFLPKLETLDFLWTLSMWNSIENKRKMKQNFIWSLKDHSNDILVFEIPSNRKENSQNGLNYFPPLTYYNSIINCEFVSDVFSFNQYKINSENKIEKQKDTELIEAIQNIKLEQKLDKENFFNFLKSELHKKLPGQPITFRLFSNFSSLLKKSINLVDKSYLDSEYTMSEYLGFLVNIVTHFLKWTTKVIKSNETDDLLELLKDKINWEARSIFFSEFFKKNFKKNFKNLNQKSKSK</sequence>
<keyword evidence="2" id="KW-1185">Reference proteome</keyword>
<proteinExistence type="predicted"/>
<dbReference type="AlphaFoldDB" id="A0A9Q0LI77"/>
<organism evidence="1 2">
    <name type="scientific">Anaeramoeba ignava</name>
    <name type="common">Anaerobic marine amoeba</name>
    <dbReference type="NCBI Taxonomy" id="1746090"/>
    <lineage>
        <taxon>Eukaryota</taxon>
        <taxon>Metamonada</taxon>
        <taxon>Anaeramoebidae</taxon>
        <taxon>Anaeramoeba</taxon>
    </lineage>
</organism>
<dbReference type="EMBL" id="JAPDFW010000078">
    <property type="protein sequence ID" value="KAJ5072925.1"/>
    <property type="molecule type" value="Genomic_DNA"/>
</dbReference>
<protein>
    <submittedName>
        <fullName evidence="1">Uncharacterized protein</fullName>
    </submittedName>
</protein>